<dbReference type="OrthoDB" id="9788916at2"/>
<dbReference type="EMBL" id="UGGU01000003">
    <property type="protein sequence ID" value="STO31540.1"/>
    <property type="molecule type" value="Genomic_DNA"/>
</dbReference>
<proteinExistence type="predicted"/>
<dbReference type="AlphaFoldDB" id="A0A377GX21"/>
<gene>
    <name evidence="1" type="ORF">NCTC10723_00994</name>
</gene>
<protein>
    <submittedName>
        <fullName evidence="1">Uncharacterized protein</fullName>
    </submittedName>
</protein>
<evidence type="ECO:0000313" key="1">
    <source>
        <dbReference type="EMBL" id="STO31540.1"/>
    </source>
</evidence>
<evidence type="ECO:0000313" key="2">
    <source>
        <dbReference type="Proteomes" id="UP000255328"/>
    </source>
</evidence>
<organism evidence="1 2">
    <name type="scientific">Fusobacterium necrogenes</name>
    <dbReference type="NCBI Taxonomy" id="858"/>
    <lineage>
        <taxon>Bacteria</taxon>
        <taxon>Fusobacteriati</taxon>
        <taxon>Fusobacteriota</taxon>
        <taxon>Fusobacteriia</taxon>
        <taxon>Fusobacteriales</taxon>
        <taxon>Fusobacteriaceae</taxon>
        <taxon>Fusobacterium</taxon>
    </lineage>
</organism>
<name>A0A377GX21_9FUSO</name>
<dbReference type="Proteomes" id="UP000255328">
    <property type="component" value="Unassembled WGS sequence"/>
</dbReference>
<dbReference type="RefSeq" id="WP_115269932.1">
    <property type="nucleotide sequence ID" value="NZ_UGGU01000003.1"/>
</dbReference>
<accession>A0A377GX21</accession>
<reference evidence="1 2" key="1">
    <citation type="submission" date="2018-06" db="EMBL/GenBank/DDBJ databases">
        <authorList>
            <consortium name="Pathogen Informatics"/>
            <person name="Doyle S."/>
        </authorList>
    </citation>
    <scope>NUCLEOTIDE SEQUENCE [LARGE SCALE GENOMIC DNA]</scope>
    <source>
        <strain evidence="1 2">NCTC10723</strain>
    </source>
</reference>
<keyword evidence="2" id="KW-1185">Reference proteome</keyword>
<sequence length="73" mass="9124">MKVELRKWNKKYKYELKDICNKIDRKYLSNRIPNPYKAEDVIWWLDYLDYVEKMKEAMESSELLLLMEKFVKQ</sequence>